<evidence type="ECO:0000259" key="3">
    <source>
        <dbReference type="Pfam" id="PF01464"/>
    </source>
</evidence>
<evidence type="ECO:0000256" key="2">
    <source>
        <dbReference type="SAM" id="SignalP"/>
    </source>
</evidence>
<reference evidence="5 6" key="1">
    <citation type="submission" date="2016-10" db="EMBL/GenBank/DDBJ databases">
        <title>Genome sequence of a sulfur-reducing bacterium Desulfurobacterium indicum K6013.</title>
        <authorList>
            <person name="Cao J."/>
            <person name="Shao Z."/>
            <person name="Alain K."/>
            <person name="Jebbar M."/>
        </authorList>
    </citation>
    <scope>NUCLEOTIDE SEQUENCE [LARGE SCALE GENOMIC DNA]</scope>
    <source>
        <strain evidence="5 6">K6013</strain>
    </source>
</reference>
<accession>A0A1R1MK20</accession>
<dbReference type="STRING" id="1914305.BLW93_06795"/>
<dbReference type="PROSITE" id="PS00922">
    <property type="entry name" value="TRANSGLYCOSYLASE"/>
    <property type="match status" value="1"/>
</dbReference>
<dbReference type="InterPro" id="IPR018392">
    <property type="entry name" value="LysM"/>
</dbReference>
<dbReference type="Proteomes" id="UP000187408">
    <property type="component" value="Unassembled WGS sequence"/>
</dbReference>
<dbReference type="PANTHER" id="PTHR37423">
    <property type="entry name" value="SOLUBLE LYTIC MUREIN TRANSGLYCOSYLASE-RELATED"/>
    <property type="match status" value="1"/>
</dbReference>
<proteinExistence type="inferred from homology"/>
<evidence type="ECO:0000313" key="6">
    <source>
        <dbReference type="Proteomes" id="UP000187408"/>
    </source>
</evidence>
<dbReference type="InterPro" id="IPR036779">
    <property type="entry name" value="LysM_dom_sf"/>
</dbReference>
<keyword evidence="6" id="KW-1185">Reference proteome</keyword>
<feature type="domain" description="Transglycosylase SLT" evidence="3">
    <location>
        <begin position="97"/>
        <end position="197"/>
    </location>
</feature>
<dbReference type="AlphaFoldDB" id="A0A1R1MK20"/>
<dbReference type="SUPFAM" id="SSF54106">
    <property type="entry name" value="LysM domain"/>
    <property type="match status" value="1"/>
</dbReference>
<sequence length="360" mass="41482">MRKLVFGLLLPFLLSVSANAADIRTVVEQESKALLIDQFGGSVATTTKETSQTLNIPWNQPGVQFWLQYYKNHMNRLKLVQQAARYSVFLPYVKPILKKEGLPEVLAYLPIIESEGDPAAVSRAGAAGLWQLMPRTARLYGLRVNYYIDERFDIEKSTRAAARYLKKLYQIFGRWDLAIAAYNAGPGKILSLMRRYHTDSFWDLAKLPNETLNYVPKFYAIATLINSGQIKVASFNHKLLKVKILSKTSLYAIARKLKVRYSIIKTFNKQYRKGIVPAYRYVYIPAFAVRNRTFLAKAKDAKIYIYRPYRTERVARIARKFGTDVHTVKKLNRIRGKYVYRGQVLIIVAYNNEVKSVVMR</sequence>
<feature type="chain" id="PRO_5013181417" description="Lytic transglycosylase" evidence="2">
    <location>
        <begin position="21"/>
        <end position="360"/>
    </location>
</feature>
<dbReference type="PANTHER" id="PTHR37423:SF2">
    <property type="entry name" value="MEMBRANE-BOUND LYTIC MUREIN TRANSGLYCOSYLASE C"/>
    <property type="match status" value="1"/>
</dbReference>
<dbReference type="SUPFAM" id="SSF53955">
    <property type="entry name" value="Lysozyme-like"/>
    <property type="match status" value="1"/>
</dbReference>
<gene>
    <name evidence="5" type="ORF">BLW93_06795</name>
</gene>
<dbReference type="EMBL" id="MOEN01000026">
    <property type="protein sequence ID" value="OMH40155.1"/>
    <property type="molecule type" value="Genomic_DNA"/>
</dbReference>
<comment type="similarity">
    <text evidence="1">Belongs to the transglycosylase Slt family.</text>
</comment>
<dbReference type="GO" id="GO:0016020">
    <property type="term" value="C:membrane"/>
    <property type="evidence" value="ECO:0007669"/>
    <property type="project" value="InterPro"/>
</dbReference>
<dbReference type="RefSeq" id="WP_076713345.1">
    <property type="nucleotide sequence ID" value="NZ_MOEN01000026.1"/>
</dbReference>
<organism evidence="5 6">
    <name type="scientific">Desulfurobacterium indicum</name>
    <dbReference type="NCBI Taxonomy" id="1914305"/>
    <lineage>
        <taxon>Bacteria</taxon>
        <taxon>Pseudomonadati</taxon>
        <taxon>Aquificota</taxon>
        <taxon>Aquificia</taxon>
        <taxon>Desulfurobacteriales</taxon>
        <taxon>Desulfurobacteriaceae</taxon>
        <taxon>Desulfurobacterium</taxon>
    </lineage>
</organism>
<evidence type="ECO:0000259" key="4">
    <source>
        <dbReference type="Pfam" id="PF01476"/>
    </source>
</evidence>
<comment type="caution">
    <text evidence="5">The sequence shown here is derived from an EMBL/GenBank/DDBJ whole genome shotgun (WGS) entry which is preliminary data.</text>
</comment>
<dbReference type="GO" id="GO:0000270">
    <property type="term" value="P:peptidoglycan metabolic process"/>
    <property type="evidence" value="ECO:0007669"/>
    <property type="project" value="InterPro"/>
</dbReference>
<dbReference type="GO" id="GO:0008933">
    <property type="term" value="F:peptidoglycan lytic transglycosylase activity"/>
    <property type="evidence" value="ECO:0007669"/>
    <property type="project" value="InterPro"/>
</dbReference>
<keyword evidence="2" id="KW-0732">Signal</keyword>
<dbReference type="CDD" id="cd16894">
    <property type="entry name" value="MltD-like"/>
    <property type="match status" value="1"/>
</dbReference>
<dbReference type="CDD" id="cd00118">
    <property type="entry name" value="LysM"/>
    <property type="match status" value="1"/>
</dbReference>
<evidence type="ECO:0008006" key="7">
    <source>
        <dbReference type="Google" id="ProtNLM"/>
    </source>
</evidence>
<dbReference type="InterPro" id="IPR000189">
    <property type="entry name" value="Transglyc_AS"/>
</dbReference>
<dbReference type="InterPro" id="IPR008258">
    <property type="entry name" value="Transglycosylase_SLT_dom_1"/>
</dbReference>
<dbReference type="Gene3D" id="3.10.350.10">
    <property type="entry name" value="LysM domain"/>
    <property type="match status" value="1"/>
</dbReference>
<dbReference type="Gene3D" id="1.10.530.10">
    <property type="match status" value="1"/>
</dbReference>
<dbReference type="InterPro" id="IPR023346">
    <property type="entry name" value="Lysozyme-like_dom_sf"/>
</dbReference>
<name>A0A1R1MK20_9BACT</name>
<dbReference type="Pfam" id="PF01476">
    <property type="entry name" value="LysM"/>
    <property type="match status" value="1"/>
</dbReference>
<dbReference type="Pfam" id="PF01464">
    <property type="entry name" value="SLT"/>
    <property type="match status" value="1"/>
</dbReference>
<protein>
    <recommendedName>
        <fullName evidence="7">Lytic transglycosylase</fullName>
    </recommendedName>
</protein>
<feature type="domain" description="LysM" evidence="4">
    <location>
        <begin position="316"/>
        <end position="347"/>
    </location>
</feature>
<feature type="signal peptide" evidence="2">
    <location>
        <begin position="1"/>
        <end position="20"/>
    </location>
</feature>
<evidence type="ECO:0000256" key="1">
    <source>
        <dbReference type="ARBA" id="ARBA00007734"/>
    </source>
</evidence>
<evidence type="ECO:0000313" key="5">
    <source>
        <dbReference type="EMBL" id="OMH40155.1"/>
    </source>
</evidence>